<evidence type="ECO:0000259" key="1">
    <source>
        <dbReference type="Pfam" id="PF02720"/>
    </source>
</evidence>
<dbReference type="OrthoDB" id="4774794at2"/>
<dbReference type="PATRIC" id="fig|1136941.3.peg.117"/>
<dbReference type="Pfam" id="PF02720">
    <property type="entry name" value="DUF222"/>
    <property type="match status" value="1"/>
</dbReference>
<dbReference type="KEGG" id="goq:ACH46_00570"/>
<dbReference type="EMBL" id="CP011853">
    <property type="protein sequence ID" value="ALG83275.1"/>
    <property type="molecule type" value="Genomic_DNA"/>
</dbReference>
<dbReference type="Proteomes" id="UP000063789">
    <property type="component" value="Chromosome"/>
</dbReference>
<name>A0A0N9N693_9ACTN</name>
<reference evidence="2 3" key="2">
    <citation type="journal article" date="2017" name="Int. J. Syst. Evol. Microbiol.">
        <title>Gordonia phthalatica sp. nov., a di-n-butyl phthalate-degrading bacterium isolated from activated sludge.</title>
        <authorList>
            <person name="Jin D."/>
            <person name="Kong X."/>
            <person name="Jia M."/>
            <person name="Yu X."/>
            <person name="Wang X."/>
            <person name="Zhuang X."/>
            <person name="Deng Y."/>
            <person name="Bai Z."/>
        </authorList>
    </citation>
    <scope>NUCLEOTIDE SEQUENCE [LARGE SCALE GENOMIC DNA]</scope>
    <source>
        <strain evidence="2 3">QH-11</strain>
    </source>
</reference>
<protein>
    <recommendedName>
        <fullName evidence="1">DUF222 domain-containing protein</fullName>
    </recommendedName>
</protein>
<reference evidence="3" key="1">
    <citation type="submission" date="2015-06" db="EMBL/GenBank/DDBJ databases">
        <title>Complete genome sequence and metabolic analysis of phthalate degradation pathway in Gordonia sp. QH-11.</title>
        <authorList>
            <person name="Jin D."/>
            <person name="Kong X."/>
            <person name="Bai Z."/>
        </authorList>
    </citation>
    <scope>NUCLEOTIDE SEQUENCE [LARGE SCALE GENOMIC DNA]</scope>
    <source>
        <strain evidence="3">QH-11</strain>
    </source>
</reference>
<gene>
    <name evidence="2" type="ORF">ACH46_00570</name>
</gene>
<dbReference type="RefSeq" id="WP_062391222.1">
    <property type="nucleotide sequence ID" value="NZ_CP011853.1"/>
</dbReference>
<sequence>MATKTASPTGSTRSSVVVTDDAIQVRIPRPDTAGPQSAGAATLAFAARADSFQGLVLWHRYEAIYALLVARMAQADANGANTEYTRVYDPLCQVAASYAVAAGVRQRSAEHFVEAAQACFEKVPAVGRLLRDGLITPAWFTRVVEQTSLVIDPELMAFLDAEIAHRLSTLGGLTAKRVEDAVKAIVAEHDPDAVMLTREEVTAQKNVIVNPLNEGMSEVIVTTTAEDAILIKDALDAVIAGVCPFDGRTRGQLRSDAAAARLTGAPFVCACGREDCAAELSDEQIAQRCARVVLHVVARKETLDGTSSTPALLDGYGPISADHARELAGRPDAVRRELNLDELMDHQAQPGNVYRPTAALDTAARAVHGTCSWIGCDRPAWKCDLDHVTEFNHADPAAGGATCACNLNPKCKFHHGLKTHAAGWLDDQIVGADGVIWTEITTPEGLTVRKQAANGWLLPELGLIPCSHGAATRPGAGHAGDGTEPERARTRLEAKHQYRMRQRAANRRAREAAVAAMEAADGEPPF</sequence>
<feature type="domain" description="DUF222" evidence="1">
    <location>
        <begin position="60"/>
        <end position="364"/>
    </location>
</feature>
<evidence type="ECO:0000313" key="3">
    <source>
        <dbReference type="Proteomes" id="UP000063789"/>
    </source>
</evidence>
<organism evidence="2 3">
    <name type="scientific">Gordonia phthalatica</name>
    <dbReference type="NCBI Taxonomy" id="1136941"/>
    <lineage>
        <taxon>Bacteria</taxon>
        <taxon>Bacillati</taxon>
        <taxon>Actinomycetota</taxon>
        <taxon>Actinomycetes</taxon>
        <taxon>Mycobacteriales</taxon>
        <taxon>Gordoniaceae</taxon>
        <taxon>Gordonia</taxon>
    </lineage>
</organism>
<dbReference type="STRING" id="1136941.ACH46_00570"/>
<proteinExistence type="predicted"/>
<accession>A0A0N9N693</accession>
<evidence type="ECO:0000313" key="2">
    <source>
        <dbReference type="EMBL" id="ALG83275.1"/>
    </source>
</evidence>
<dbReference type="InterPro" id="IPR003870">
    <property type="entry name" value="DUF222"/>
</dbReference>
<keyword evidence="3" id="KW-1185">Reference proteome</keyword>
<dbReference type="AlphaFoldDB" id="A0A0N9N693"/>